<name>A0A1I2C0L9_9BACT</name>
<dbReference type="AlphaFoldDB" id="A0A1I2C0L9"/>
<proteinExistence type="predicted"/>
<keyword evidence="3" id="KW-1185">Reference proteome</keyword>
<reference evidence="2 3" key="1">
    <citation type="submission" date="2016-10" db="EMBL/GenBank/DDBJ databases">
        <authorList>
            <person name="de Groot N.N."/>
        </authorList>
    </citation>
    <scope>NUCLEOTIDE SEQUENCE [LARGE SCALE GENOMIC DNA]</scope>
    <source>
        <strain evidence="2 3">CGMCC 1.9156</strain>
    </source>
</reference>
<evidence type="ECO:0000313" key="2">
    <source>
        <dbReference type="EMBL" id="SFE61688.1"/>
    </source>
</evidence>
<evidence type="ECO:0000313" key="3">
    <source>
        <dbReference type="Proteomes" id="UP000198964"/>
    </source>
</evidence>
<sequence>MKKLFYFLFLFIFLNLAAKAQQDPQFSFNKETQLLVNPGFAGSNDALTGLILNRYQWSGHEGTPQTLLFSVETTANIFGRSSGVGLNIISDQLGFAKNVLVNLNYSYHIPTSIGELGIGTSLGLYYVSMNGEWETHVDGSFEPGSGEGDFLIPKGEVSQATPDVGLGVYLKSTNYFASLSVTHLNQGEITYNETEKEASYPLLRNYYLAGGYNISLANPLFELQPAIFAKTDLSSAQVDLTLNVVYNERFTGGLSYRIQDAVALLVGVELLNGLNVGLAYDITTSAMGRNGYGSQEIYLRYTLGLGKGRMKKYKSIRFL</sequence>
<dbReference type="Pfam" id="PF11751">
    <property type="entry name" value="PorP_SprF"/>
    <property type="match status" value="1"/>
</dbReference>
<accession>A0A1I2C0L9</accession>
<dbReference type="EMBL" id="FONW01000001">
    <property type="protein sequence ID" value="SFE61688.1"/>
    <property type="molecule type" value="Genomic_DNA"/>
</dbReference>
<dbReference type="NCBIfam" id="TIGR03519">
    <property type="entry name" value="T9SS_PorP_fam"/>
    <property type="match status" value="1"/>
</dbReference>
<feature type="chain" id="PRO_5011623878" evidence="1">
    <location>
        <begin position="21"/>
        <end position="319"/>
    </location>
</feature>
<dbReference type="RefSeq" id="WP_139218191.1">
    <property type="nucleotide sequence ID" value="NZ_FONW01000001.1"/>
</dbReference>
<dbReference type="Proteomes" id="UP000198964">
    <property type="component" value="Unassembled WGS sequence"/>
</dbReference>
<keyword evidence="1" id="KW-0732">Signal</keyword>
<protein>
    <submittedName>
        <fullName evidence="2">Type IX secretion system membrane protein, PorP/SprF family</fullName>
    </submittedName>
</protein>
<dbReference type="InterPro" id="IPR019861">
    <property type="entry name" value="PorP/SprF_Bacteroidetes"/>
</dbReference>
<organism evidence="2 3">
    <name type="scientific">Sunxiuqinia elliptica</name>
    <dbReference type="NCBI Taxonomy" id="655355"/>
    <lineage>
        <taxon>Bacteria</taxon>
        <taxon>Pseudomonadati</taxon>
        <taxon>Bacteroidota</taxon>
        <taxon>Bacteroidia</taxon>
        <taxon>Marinilabiliales</taxon>
        <taxon>Prolixibacteraceae</taxon>
        <taxon>Sunxiuqinia</taxon>
    </lineage>
</organism>
<dbReference type="STRING" id="655355.SAMN05216283_101560"/>
<feature type="signal peptide" evidence="1">
    <location>
        <begin position="1"/>
        <end position="20"/>
    </location>
</feature>
<gene>
    <name evidence="2" type="ORF">SAMN05216283_101560</name>
</gene>
<evidence type="ECO:0000256" key="1">
    <source>
        <dbReference type="SAM" id="SignalP"/>
    </source>
</evidence>